<protein>
    <submittedName>
        <fullName evidence="1">Uncharacterized protein</fullName>
    </submittedName>
</protein>
<reference evidence="1 2" key="1">
    <citation type="journal article" date="2012" name="New Phytol.">
        <title>Insight into trade-off between wood decay and parasitism from the genome of a fungal forest pathogen.</title>
        <authorList>
            <person name="Olson A."/>
            <person name="Aerts A."/>
            <person name="Asiegbu F."/>
            <person name="Belbahri L."/>
            <person name="Bouzid O."/>
            <person name="Broberg A."/>
            <person name="Canback B."/>
            <person name="Coutinho P.M."/>
            <person name="Cullen D."/>
            <person name="Dalman K."/>
            <person name="Deflorio G."/>
            <person name="van Diepen L.T."/>
            <person name="Dunand C."/>
            <person name="Duplessis S."/>
            <person name="Durling M."/>
            <person name="Gonthier P."/>
            <person name="Grimwood J."/>
            <person name="Fossdal C.G."/>
            <person name="Hansson D."/>
            <person name="Henrissat B."/>
            <person name="Hietala A."/>
            <person name="Himmelstrand K."/>
            <person name="Hoffmeister D."/>
            <person name="Hogberg N."/>
            <person name="James T.Y."/>
            <person name="Karlsson M."/>
            <person name="Kohler A."/>
            <person name="Kues U."/>
            <person name="Lee Y.H."/>
            <person name="Lin Y.C."/>
            <person name="Lind M."/>
            <person name="Lindquist E."/>
            <person name="Lombard V."/>
            <person name="Lucas S."/>
            <person name="Lunden K."/>
            <person name="Morin E."/>
            <person name="Murat C."/>
            <person name="Park J."/>
            <person name="Raffaello T."/>
            <person name="Rouze P."/>
            <person name="Salamov A."/>
            <person name="Schmutz J."/>
            <person name="Solheim H."/>
            <person name="Stahlberg J."/>
            <person name="Velez H."/>
            <person name="de Vries R.P."/>
            <person name="Wiebenga A."/>
            <person name="Woodward S."/>
            <person name="Yakovlev I."/>
            <person name="Garbelotto M."/>
            <person name="Martin F."/>
            <person name="Grigoriev I.V."/>
            <person name="Stenlid J."/>
        </authorList>
    </citation>
    <scope>NUCLEOTIDE SEQUENCE [LARGE SCALE GENOMIC DNA]</scope>
    <source>
        <strain evidence="1 2">TC 32-1</strain>
    </source>
</reference>
<proteinExistence type="predicted"/>
<keyword evidence="2" id="KW-1185">Reference proteome</keyword>
<evidence type="ECO:0000313" key="2">
    <source>
        <dbReference type="Proteomes" id="UP000030671"/>
    </source>
</evidence>
<gene>
    <name evidence="1" type="ORF">HETIRDRAFT_309421</name>
</gene>
<dbReference type="RefSeq" id="XP_009542969.1">
    <property type="nucleotide sequence ID" value="XM_009544674.1"/>
</dbReference>
<sequence>MMVMKRYASRPLRWLCASSRPNMESIVVHQDGFTFGACLQSVSIHRLPNGSPASA</sequence>
<dbReference type="GeneID" id="20669675"/>
<evidence type="ECO:0000313" key="1">
    <source>
        <dbReference type="EMBL" id="ETW86209.1"/>
    </source>
</evidence>
<dbReference type="EMBL" id="KI925455">
    <property type="protein sequence ID" value="ETW86209.1"/>
    <property type="molecule type" value="Genomic_DNA"/>
</dbReference>
<dbReference type="HOGENOM" id="CLU_3032602_0_0_1"/>
<dbReference type="Proteomes" id="UP000030671">
    <property type="component" value="Unassembled WGS sequence"/>
</dbReference>
<organism evidence="1 2">
    <name type="scientific">Heterobasidion irregulare (strain TC 32-1)</name>
    <dbReference type="NCBI Taxonomy" id="747525"/>
    <lineage>
        <taxon>Eukaryota</taxon>
        <taxon>Fungi</taxon>
        <taxon>Dikarya</taxon>
        <taxon>Basidiomycota</taxon>
        <taxon>Agaricomycotina</taxon>
        <taxon>Agaricomycetes</taxon>
        <taxon>Russulales</taxon>
        <taxon>Bondarzewiaceae</taxon>
        <taxon>Heterobasidion</taxon>
        <taxon>Heterobasidion annosum species complex</taxon>
    </lineage>
</organism>
<name>W4KKG0_HETIT</name>
<dbReference type="KEGG" id="hir:HETIRDRAFT_309421"/>
<dbReference type="InParanoid" id="W4KKG0"/>
<accession>W4KKG0</accession>
<dbReference type="AlphaFoldDB" id="W4KKG0"/>